<proteinExistence type="predicted"/>
<gene>
    <name evidence="4" type="ORF">SCLCIDRAFT_33957</name>
</gene>
<keyword evidence="5" id="KW-1185">Reference proteome</keyword>
<name>A0A0C3CQF9_9AGAM</name>
<sequence>MPKKYRTTATRSFPEPSNQVRSIDACGRDNVQFDTSFQGPLREISFRWTFLSKAKSKVNHMLHREDKSPILSAVAGTAALPQQVVSSAMSQQKFLRELIVAQETASSDPIGSISGHHFNKQDVGQTSFDVSSQEIQTGFILGDVQNLEQGFPAVGPISHHVRAGLESINSTNTSGNVTNMYLYPLRVFDSVVTQITKMHPYTQISLTTLTVAAQLILSQMNLDEDMDDLMAKIGQTYHFLMEDGTLAAIDIMKEMLAQIAQVVQQCAQFITSYSETKKFWMRLGKDVPSERKIMIDKYKIGLDSVMGQFRKGEHTHIHVSARPIGDTEGLHNLVCATGVGVDTRKLCAEGRRTDILKEITDWIDDPTPTAPRIFWLYGQVGEDNSAIAHTIAWHMRNCGELGSCFSFARDRRSERLHEKVLSTIARDLAAWDLRLKPILADALALDPSLGSTPDVMQQWQKLILEPLSRLKSAMVGNVVVVIDALDESGDDTTRQHILRLLTSPEADKLPSNLRILLTSRPEVDIRRGLNSACHIKSRSLDEIPTQFMARNVRLSVSIELGGLAEKTCQPGVCSNGVRIDLCLNLGIRQLFYLLVRLPN</sequence>
<dbReference type="Proteomes" id="UP000053989">
    <property type="component" value="Unassembled WGS sequence"/>
</dbReference>
<dbReference type="AlphaFoldDB" id="A0A0C3CQF9"/>
<evidence type="ECO:0000256" key="2">
    <source>
        <dbReference type="SAM" id="MobiDB-lite"/>
    </source>
</evidence>
<dbReference type="HOGENOM" id="CLU_455729_0_0_1"/>
<dbReference type="PANTHER" id="PTHR10039:SF14">
    <property type="entry name" value="NACHT DOMAIN-CONTAINING PROTEIN"/>
    <property type="match status" value="1"/>
</dbReference>
<evidence type="ECO:0000313" key="5">
    <source>
        <dbReference type="Proteomes" id="UP000053989"/>
    </source>
</evidence>
<feature type="region of interest" description="Disordered" evidence="2">
    <location>
        <begin position="1"/>
        <end position="20"/>
    </location>
</feature>
<dbReference type="InParanoid" id="A0A0C3CQF9"/>
<protein>
    <recommendedName>
        <fullName evidence="3">Nephrocystin 3-like N-terminal domain-containing protein</fullName>
    </recommendedName>
</protein>
<feature type="domain" description="Nephrocystin 3-like N-terminal" evidence="3">
    <location>
        <begin position="358"/>
        <end position="520"/>
    </location>
</feature>
<dbReference type="OrthoDB" id="163438at2759"/>
<dbReference type="STRING" id="1036808.A0A0C3CQF9"/>
<evidence type="ECO:0000313" key="4">
    <source>
        <dbReference type="EMBL" id="KIM50830.1"/>
    </source>
</evidence>
<reference evidence="4 5" key="1">
    <citation type="submission" date="2014-04" db="EMBL/GenBank/DDBJ databases">
        <authorList>
            <consortium name="DOE Joint Genome Institute"/>
            <person name="Kuo A."/>
            <person name="Kohler A."/>
            <person name="Nagy L.G."/>
            <person name="Floudas D."/>
            <person name="Copeland A."/>
            <person name="Barry K.W."/>
            <person name="Cichocki N."/>
            <person name="Veneault-Fourrey C."/>
            <person name="LaButti K."/>
            <person name="Lindquist E.A."/>
            <person name="Lipzen A."/>
            <person name="Lundell T."/>
            <person name="Morin E."/>
            <person name="Murat C."/>
            <person name="Sun H."/>
            <person name="Tunlid A."/>
            <person name="Henrissat B."/>
            <person name="Grigoriev I.V."/>
            <person name="Hibbett D.S."/>
            <person name="Martin F."/>
            <person name="Nordberg H.P."/>
            <person name="Cantor M.N."/>
            <person name="Hua S.X."/>
        </authorList>
    </citation>
    <scope>NUCLEOTIDE SEQUENCE [LARGE SCALE GENOMIC DNA]</scope>
    <source>
        <strain evidence="4 5">Foug A</strain>
    </source>
</reference>
<organism evidence="4 5">
    <name type="scientific">Scleroderma citrinum Foug A</name>
    <dbReference type="NCBI Taxonomy" id="1036808"/>
    <lineage>
        <taxon>Eukaryota</taxon>
        <taxon>Fungi</taxon>
        <taxon>Dikarya</taxon>
        <taxon>Basidiomycota</taxon>
        <taxon>Agaricomycotina</taxon>
        <taxon>Agaricomycetes</taxon>
        <taxon>Agaricomycetidae</taxon>
        <taxon>Boletales</taxon>
        <taxon>Sclerodermatineae</taxon>
        <taxon>Sclerodermataceae</taxon>
        <taxon>Scleroderma</taxon>
    </lineage>
</organism>
<evidence type="ECO:0000259" key="3">
    <source>
        <dbReference type="Pfam" id="PF24883"/>
    </source>
</evidence>
<dbReference type="PANTHER" id="PTHR10039">
    <property type="entry name" value="AMELOGENIN"/>
    <property type="match status" value="1"/>
</dbReference>
<evidence type="ECO:0000256" key="1">
    <source>
        <dbReference type="ARBA" id="ARBA00022737"/>
    </source>
</evidence>
<feature type="compositionally biased region" description="Polar residues" evidence="2">
    <location>
        <begin position="7"/>
        <end position="20"/>
    </location>
</feature>
<reference evidence="5" key="2">
    <citation type="submission" date="2015-01" db="EMBL/GenBank/DDBJ databases">
        <title>Evolutionary Origins and Diversification of the Mycorrhizal Mutualists.</title>
        <authorList>
            <consortium name="DOE Joint Genome Institute"/>
            <consortium name="Mycorrhizal Genomics Consortium"/>
            <person name="Kohler A."/>
            <person name="Kuo A."/>
            <person name="Nagy L.G."/>
            <person name="Floudas D."/>
            <person name="Copeland A."/>
            <person name="Barry K.W."/>
            <person name="Cichocki N."/>
            <person name="Veneault-Fourrey C."/>
            <person name="LaButti K."/>
            <person name="Lindquist E.A."/>
            <person name="Lipzen A."/>
            <person name="Lundell T."/>
            <person name="Morin E."/>
            <person name="Murat C."/>
            <person name="Riley R."/>
            <person name="Ohm R."/>
            <person name="Sun H."/>
            <person name="Tunlid A."/>
            <person name="Henrissat B."/>
            <person name="Grigoriev I.V."/>
            <person name="Hibbett D.S."/>
            <person name="Martin F."/>
        </authorList>
    </citation>
    <scope>NUCLEOTIDE SEQUENCE [LARGE SCALE GENOMIC DNA]</scope>
    <source>
        <strain evidence="5">Foug A</strain>
    </source>
</reference>
<dbReference type="SUPFAM" id="SSF52540">
    <property type="entry name" value="P-loop containing nucleoside triphosphate hydrolases"/>
    <property type="match status" value="1"/>
</dbReference>
<dbReference type="InterPro" id="IPR056884">
    <property type="entry name" value="NPHP3-like_N"/>
</dbReference>
<dbReference type="InterPro" id="IPR027417">
    <property type="entry name" value="P-loop_NTPase"/>
</dbReference>
<dbReference type="EMBL" id="KN822322">
    <property type="protein sequence ID" value="KIM50830.1"/>
    <property type="molecule type" value="Genomic_DNA"/>
</dbReference>
<dbReference type="Pfam" id="PF24883">
    <property type="entry name" value="NPHP3_N"/>
    <property type="match status" value="1"/>
</dbReference>
<accession>A0A0C3CQF9</accession>
<keyword evidence="1" id="KW-0677">Repeat</keyword>